<dbReference type="Gene3D" id="1.10.10.10">
    <property type="entry name" value="Winged helix-like DNA-binding domain superfamily/Winged helix DNA-binding domain"/>
    <property type="match status" value="1"/>
</dbReference>
<name>A0A395W8K2_9FIRM</name>
<dbReference type="Gene3D" id="1.10.1740.10">
    <property type="match status" value="1"/>
</dbReference>
<dbReference type="GO" id="GO:0003677">
    <property type="term" value="F:DNA binding"/>
    <property type="evidence" value="ECO:0007669"/>
    <property type="project" value="InterPro"/>
</dbReference>
<evidence type="ECO:0000313" key="7">
    <source>
        <dbReference type="Proteomes" id="UP000265489"/>
    </source>
</evidence>
<reference evidence="6 7" key="1">
    <citation type="submission" date="2018-08" db="EMBL/GenBank/DDBJ databases">
        <title>A genome reference for cultivated species of the human gut microbiota.</title>
        <authorList>
            <person name="Zou Y."/>
            <person name="Xue W."/>
            <person name="Luo G."/>
        </authorList>
    </citation>
    <scope>NUCLEOTIDE SEQUENCE [LARGE SCALE GENOMIC DNA]</scope>
    <source>
        <strain evidence="6 7">AF15-20</strain>
    </source>
</reference>
<keyword evidence="3" id="KW-0731">Sigma factor</keyword>
<proteinExistence type="inferred from homology"/>
<dbReference type="InterPro" id="IPR013249">
    <property type="entry name" value="RNA_pol_sigma70_r4_t2"/>
</dbReference>
<evidence type="ECO:0000256" key="4">
    <source>
        <dbReference type="ARBA" id="ARBA00023163"/>
    </source>
</evidence>
<dbReference type="SUPFAM" id="SSF88659">
    <property type="entry name" value="Sigma3 and sigma4 domains of RNA polymerase sigma factors"/>
    <property type="match status" value="1"/>
</dbReference>
<evidence type="ECO:0000256" key="1">
    <source>
        <dbReference type="ARBA" id="ARBA00010641"/>
    </source>
</evidence>
<dbReference type="Pfam" id="PF08281">
    <property type="entry name" value="Sigma70_r4_2"/>
    <property type="match status" value="1"/>
</dbReference>
<dbReference type="InterPro" id="IPR036388">
    <property type="entry name" value="WH-like_DNA-bd_sf"/>
</dbReference>
<accession>A0A395W8K2</accession>
<gene>
    <name evidence="6" type="ORF">DWW32_03760</name>
</gene>
<evidence type="ECO:0000313" key="6">
    <source>
        <dbReference type="EMBL" id="RGU93098.1"/>
    </source>
</evidence>
<dbReference type="InterPro" id="IPR039425">
    <property type="entry name" value="RNA_pol_sigma-70-like"/>
</dbReference>
<keyword evidence="4" id="KW-0804">Transcription</keyword>
<dbReference type="InterPro" id="IPR013325">
    <property type="entry name" value="RNA_pol_sigma_r2"/>
</dbReference>
<evidence type="ECO:0000256" key="3">
    <source>
        <dbReference type="ARBA" id="ARBA00023082"/>
    </source>
</evidence>
<comment type="similarity">
    <text evidence="1">Belongs to the sigma-70 factor family. ECF subfamily.</text>
</comment>
<dbReference type="Proteomes" id="UP000265489">
    <property type="component" value="Unassembled WGS sequence"/>
</dbReference>
<sequence>MNIMELRQSLDCLFLIYQMVYCILKMTYIKDKYMMIDKKIIVGVRSKDANAKKELISLTRNHLIQTIYKRYIGLEEKEINDILQATYTYAFMHMDKLSDDKNFLKWITVLLNKQLREYMQAKEHADVTIALRGLPQYRQSDVDDCLNEMPENQKTVTIMHCLGKLKEKDIANRLKMSEEGVARLLKSGKQKVKDVLDKK</sequence>
<dbReference type="InterPro" id="IPR013324">
    <property type="entry name" value="RNA_pol_sigma_r3/r4-like"/>
</dbReference>
<evidence type="ECO:0000259" key="5">
    <source>
        <dbReference type="Pfam" id="PF08281"/>
    </source>
</evidence>
<keyword evidence="2" id="KW-0805">Transcription regulation</keyword>
<dbReference type="EMBL" id="QRYQ01000004">
    <property type="protein sequence ID" value="RGU93098.1"/>
    <property type="molecule type" value="Genomic_DNA"/>
</dbReference>
<dbReference type="AlphaFoldDB" id="A0A395W8K2"/>
<protein>
    <submittedName>
        <fullName evidence="6">Sigma-70 family RNA polymerase sigma factor</fullName>
    </submittedName>
</protein>
<organism evidence="6 7">
    <name type="scientific">Holdemanella biformis</name>
    <dbReference type="NCBI Taxonomy" id="1735"/>
    <lineage>
        <taxon>Bacteria</taxon>
        <taxon>Bacillati</taxon>
        <taxon>Bacillota</taxon>
        <taxon>Erysipelotrichia</taxon>
        <taxon>Erysipelotrichales</taxon>
        <taxon>Erysipelotrichaceae</taxon>
        <taxon>Holdemanella</taxon>
    </lineage>
</organism>
<dbReference type="GO" id="GO:0006352">
    <property type="term" value="P:DNA-templated transcription initiation"/>
    <property type="evidence" value="ECO:0007669"/>
    <property type="project" value="InterPro"/>
</dbReference>
<dbReference type="GO" id="GO:0016987">
    <property type="term" value="F:sigma factor activity"/>
    <property type="evidence" value="ECO:0007669"/>
    <property type="project" value="UniProtKB-KW"/>
</dbReference>
<feature type="domain" description="RNA polymerase sigma factor 70 region 4 type 2" evidence="5">
    <location>
        <begin position="142"/>
        <end position="191"/>
    </location>
</feature>
<dbReference type="PANTHER" id="PTHR43133:SF51">
    <property type="entry name" value="RNA POLYMERASE SIGMA FACTOR"/>
    <property type="match status" value="1"/>
</dbReference>
<dbReference type="PANTHER" id="PTHR43133">
    <property type="entry name" value="RNA POLYMERASE ECF-TYPE SIGMA FACTO"/>
    <property type="match status" value="1"/>
</dbReference>
<evidence type="ECO:0000256" key="2">
    <source>
        <dbReference type="ARBA" id="ARBA00023015"/>
    </source>
</evidence>
<dbReference type="SUPFAM" id="SSF88946">
    <property type="entry name" value="Sigma2 domain of RNA polymerase sigma factors"/>
    <property type="match status" value="1"/>
</dbReference>
<comment type="caution">
    <text evidence="6">The sequence shown here is derived from an EMBL/GenBank/DDBJ whole genome shotgun (WGS) entry which is preliminary data.</text>
</comment>